<evidence type="ECO:0000313" key="1">
    <source>
        <dbReference type="EMBL" id="PCH44549.1"/>
    </source>
</evidence>
<accession>A0A2H3K066</accession>
<dbReference type="Proteomes" id="UP000218811">
    <property type="component" value="Unassembled WGS sequence"/>
</dbReference>
<dbReference type="AlphaFoldDB" id="A0A2H3K066"/>
<evidence type="ECO:0000313" key="2">
    <source>
        <dbReference type="Proteomes" id="UP000218811"/>
    </source>
</evidence>
<sequence>MPLLCQRKLAVTLSWEKASALHILSPLDALHPMETYSACLYMSASHNARYRTISHGIVTFWY</sequence>
<name>A0A2H3K066_WOLCO</name>
<proteinExistence type="predicted"/>
<gene>
    <name evidence="1" type="ORF">WOLCODRAFT_139066</name>
</gene>
<organism evidence="1 2">
    <name type="scientific">Wolfiporia cocos (strain MD-104)</name>
    <name type="common">Brown rot fungus</name>
    <dbReference type="NCBI Taxonomy" id="742152"/>
    <lineage>
        <taxon>Eukaryota</taxon>
        <taxon>Fungi</taxon>
        <taxon>Dikarya</taxon>
        <taxon>Basidiomycota</taxon>
        <taxon>Agaricomycotina</taxon>
        <taxon>Agaricomycetes</taxon>
        <taxon>Polyporales</taxon>
        <taxon>Phaeolaceae</taxon>
        <taxon>Wolfiporia</taxon>
    </lineage>
</organism>
<dbReference type="EMBL" id="KB468157">
    <property type="protein sequence ID" value="PCH44549.1"/>
    <property type="molecule type" value="Genomic_DNA"/>
</dbReference>
<reference evidence="1 2" key="1">
    <citation type="journal article" date="2012" name="Science">
        <title>The Paleozoic origin of enzymatic lignin decomposition reconstructed from 31 fungal genomes.</title>
        <authorList>
            <person name="Floudas D."/>
            <person name="Binder M."/>
            <person name="Riley R."/>
            <person name="Barry K."/>
            <person name="Blanchette R.A."/>
            <person name="Henrissat B."/>
            <person name="Martinez A.T."/>
            <person name="Otillar R."/>
            <person name="Spatafora J.W."/>
            <person name="Yadav J.S."/>
            <person name="Aerts A."/>
            <person name="Benoit I."/>
            <person name="Boyd A."/>
            <person name="Carlson A."/>
            <person name="Copeland A."/>
            <person name="Coutinho P.M."/>
            <person name="de Vries R.P."/>
            <person name="Ferreira P."/>
            <person name="Findley K."/>
            <person name="Foster B."/>
            <person name="Gaskell J."/>
            <person name="Glotzer D."/>
            <person name="Gorecki P."/>
            <person name="Heitman J."/>
            <person name="Hesse C."/>
            <person name="Hori C."/>
            <person name="Igarashi K."/>
            <person name="Jurgens J.A."/>
            <person name="Kallen N."/>
            <person name="Kersten P."/>
            <person name="Kohler A."/>
            <person name="Kuees U."/>
            <person name="Kumar T.K.A."/>
            <person name="Kuo A."/>
            <person name="LaButti K."/>
            <person name="Larrondo L.F."/>
            <person name="Lindquist E."/>
            <person name="Ling A."/>
            <person name="Lombard V."/>
            <person name="Lucas S."/>
            <person name="Lundell T."/>
            <person name="Martin R."/>
            <person name="McLaughlin D.J."/>
            <person name="Morgenstern I."/>
            <person name="Morin E."/>
            <person name="Murat C."/>
            <person name="Nagy L.G."/>
            <person name="Nolan M."/>
            <person name="Ohm R.A."/>
            <person name="Patyshakuliyeva A."/>
            <person name="Rokas A."/>
            <person name="Ruiz-Duenas F.J."/>
            <person name="Sabat G."/>
            <person name="Salamov A."/>
            <person name="Samejima M."/>
            <person name="Schmutz J."/>
            <person name="Slot J.C."/>
            <person name="St John F."/>
            <person name="Stenlid J."/>
            <person name="Sun H."/>
            <person name="Sun S."/>
            <person name="Syed K."/>
            <person name="Tsang A."/>
            <person name="Wiebenga A."/>
            <person name="Young D."/>
            <person name="Pisabarro A."/>
            <person name="Eastwood D.C."/>
            <person name="Martin F."/>
            <person name="Cullen D."/>
            <person name="Grigoriev I.V."/>
            <person name="Hibbett D.S."/>
        </authorList>
    </citation>
    <scope>NUCLEOTIDE SEQUENCE [LARGE SCALE GENOMIC DNA]</scope>
    <source>
        <strain evidence="1 2">MD-104</strain>
    </source>
</reference>
<protein>
    <submittedName>
        <fullName evidence="1">Uncharacterized protein</fullName>
    </submittedName>
</protein>
<keyword evidence="2" id="KW-1185">Reference proteome</keyword>